<name>A0ABD0QUS0_CIRMR</name>
<feature type="region of interest" description="Disordered" evidence="1">
    <location>
        <begin position="1"/>
        <end position="70"/>
    </location>
</feature>
<reference evidence="2 3" key="1">
    <citation type="submission" date="2024-05" db="EMBL/GenBank/DDBJ databases">
        <title>Genome sequencing and assembly of Indian major carp, Cirrhinus mrigala (Hamilton, 1822).</title>
        <authorList>
            <person name="Mohindra V."/>
            <person name="Chowdhury L.M."/>
            <person name="Lal K."/>
            <person name="Jena J.K."/>
        </authorList>
    </citation>
    <scope>NUCLEOTIDE SEQUENCE [LARGE SCALE GENOMIC DNA]</scope>
    <source>
        <strain evidence="2">CM1030</strain>
        <tissue evidence="2">Blood</tissue>
    </source>
</reference>
<proteinExistence type="predicted"/>
<dbReference type="EMBL" id="JAMKFB020000007">
    <property type="protein sequence ID" value="KAL0189567.1"/>
    <property type="molecule type" value="Genomic_DNA"/>
</dbReference>
<evidence type="ECO:0000313" key="3">
    <source>
        <dbReference type="Proteomes" id="UP001529510"/>
    </source>
</evidence>
<evidence type="ECO:0000313" key="2">
    <source>
        <dbReference type="EMBL" id="KAL0189567.1"/>
    </source>
</evidence>
<feature type="non-terminal residue" evidence="2">
    <location>
        <position position="70"/>
    </location>
</feature>
<evidence type="ECO:0000256" key="1">
    <source>
        <dbReference type="SAM" id="MobiDB-lite"/>
    </source>
</evidence>
<comment type="caution">
    <text evidence="2">The sequence shown here is derived from an EMBL/GenBank/DDBJ whole genome shotgun (WGS) entry which is preliminary data.</text>
</comment>
<dbReference type="AlphaFoldDB" id="A0ABD0QUS0"/>
<keyword evidence="3" id="KW-1185">Reference proteome</keyword>
<protein>
    <submittedName>
        <fullName evidence="2">Uncharacterized protein</fullName>
    </submittedName>
</protein>
<accession>A0ABD0QUS0</accession>
<sequence>AAEDGAPSSCGLRGTAAERRTAATATATPIASTRCRSAAARRTATCPGTARPARPPSPQPTAVEASMRNR</sequence>
<organism evidence="2 3">
    <name type="scientific">Cirrhinus mrigala</name>
    <name type="common">Mrigala</name>
    <dbReference type="NCBI Taxonomy" id="683832"/>
    <lineage>
        <taxon>Eukaryota</taxon>
        <taxon>Metazoa</taxon>
        <taxon>Chordata</taxon>
        <taxon>Craniata</taxon>
        <taxon>Vertebrata</taxon>
        <taxon>Euteleostomi</taxon>
        <taxon>Actinopterygii</taxon>
        <taxon>Neopterygii</taxon>
        <taxon>Teleostei</taxon>
        <taxon>Ostariophysi</taxon>
        <taxon>Cypriniformes</taxon>
        <taxon>Cyprinidae</taxon>
        <taxon>Labeoninae</taxon>
        <taxon>Labeonini</taxon>
        <taxon>Cirrhinus</taxon>
    </lineage>
</organism>
<feature type="non-terminal residue" evidence="2">
    <location>
        <position position="1"/>
    </location>
</feature>
<gene>
    <name evidence="2" type="ORF">M9458_016666</name>
</gene>
<feature type="compositionally biased region" description="Low complexity" evidence="1">
    <location>
        <begin position="22"/>
        <end position="46"/>
    </location>
</feature>
<dbReference type="Proteomes" id="UP001529510">
    <property type="component" value="Unassembled WGS sequence"/>
</dbReference>